<reference evidence="5" key="1">
    <citation type="submission" date="2019-09" db="EMBL/GenBank/DDBJ databases">
        <title>Mumia zhuanghuii sp. nov. isolated from the intestinal contents of plateau pika (Ochotona curzoniae) in the Qinghai-Tibet plateau of China.</title>
        <authorList>
            <person name="Tian Z."/>
        </authorList>
    </citation>
    <scope>NUCLEOTIDE SEQUENCE [LARGE SCALE GENOMIC DNA]</scope>
    <source>
        <strain evidence="5">JCM 30598</strain>
    </source>
</reference>
<proteinExistence type="inferred from homology"/>
<sequence length="403" mass="43796">MADGPATMDKPETLAWLRRISGDLATATTQRLEDSLPWYAEMPPARRSAVGLVAQAGITSFIQWYDDPNSTPWIAADVFLAAPRELLRSVSLTQTLQLIRVTVEVTEERLHGKGEHLREAILLYSREVAFAAADVYARAAEARGLWDARLEALVVDSILTGEADEELPSRIAALGWHGHGEVSVLVGTTPPLFDVDQLRRTARKLGVDVLIGVQGSRLVLVIGRAETPGREEGEPELAFAEIARRLEPGFGTGYLVLGPAVPALVDAGQSARAALAGFAVARAWRGAPRPVEADDLLPERALAGDPLAKQTIVERIFRPLQAHSADLVTTLWSYLDNGRSLEATARELFVHPNTVRYRLKRVSEVIGWDATGPREALILQTALILGSIGSDAARRRAPATRRS</sequence>
<dbReference type="PANTHER" id="PTHR33744:SF7">
    <property type="entry name" value="PUCR FAMILY TRANSCRIPTIONAL REGULATOR"/>
    <property type="match status" value="1"/>
</dbReference>
<keyword evidence="5" id="KW-1185">Reference proteome</keyword>
<evidence type="ECO:0000256" key="1">
    <source>
        <dbReference type="ARBA" id="ARBA00006754"/>
    </source>
</evidence>
<evidence type="ECO:0000259" key="3">
    <source>
        <dbReference type="Pfam" id="PF17853"/>
    </source>
</evidence>
<dbReference type="Proteomes" id="UP000325827">
    <property type="component" value="Unassembled WGS sequence"/>
</dbReference>
<feature type="domain" description="CdaR GGDEF-like" evidence="3">
    <location>
        <begin position="160"/>
        <end position="276"/>
    </location>
</feature>
<evidence type="ECO:0000313" key="5">
    <source>
        <dbReference type="Proteomes" id="UP000325827"/>
    </source>
</evidence>
<organism evidence="4 5">
    <name type="scientific">Microbacterium rhizomatis</name>
    <dbReference type="NCBI Taxonomy" id="1631477"/>
    <lineage>
        <taxon>Bacteria</taxon>
        <taxon>Bacillati</taxon>
        <taxon>Actinomycetota</taxon>
        <taxon>Actinomycetes</taxon>
        <taxon>Micrococcales</taxon>
        <taxon>Microbacteriaceae</taxon>
        <taxon>Microbacterium</taxon>
    </lineage>
</organism>
<dbReference type="Gene3D" id="1.10.10.2840">
    <property type="entry name" value="PucR C-terminal helix-turn-helix domain"/>
    <property type="match status" value="1"/>
</dbReference>
<dbReference type="InterPro" id="IPR041522">
    <property type="entry name" value="CdaR_GGDEF"/>
</dbReference>
<protein>
    <submittedName>
        <fullName evidence="4">PucR family transcriptional regulator</fullName>
    </submittedName>
</protein>
<dbReference type="EMBL" id="VYSA01000001">
    <property type="protein sequence ID" value="KAA9110493.1"/>
    <property type="molecule type" value="Genomic_DNA"/>
</dbReference>
<dbReference type="OrthoDB" id="3246591at2"/>
<dbReference type="AlphaFoldDB" id="A0A5J5J6T4"/>
<accession>A0A5J5J6T4</accession>
<feature type="domain" description="PucR C-terminal helix-turn-helix" evidence="2">
    <location>
        <begin position="327"/>
        <end position="384"/>
    </location>
</feature>
<gene>
    <name evidence="4" type="ORF">F6B43_02075</name>
</gene>
<dbReference type="InterPro" id="IPR051448">
    <property type="entry name" value="CdaR-like_regulators"/>
</dbReference>
<dbReference type="Pfam" id="PF17853">
    <property type="entry name" value="GGDEF_2"/>
    <property type="match status" value="1"/>
</dbReference>
<evidence type="ECO:0000259" key="2">
    <source>
        <dbReference type="Pfam" id="PF13556"/>
    </source>
</evidence>
<evidence type="ECO:0000313" key="4">
    <source>
        <dbReference type="EMBL" id="KAA9110493.1"/>
    </source>
</evidence>
<dbReference type="PANTHER" id="PTHR33744">
    <property type="entry name" value="CARBOHYDRATE DIACID REGULATOR"/>
    <property type="match status" value="1"/>
</dbReference>
<name>A0A5J5J6T4_9MICO</name>
<comment type="similarity">
    <text evidence="1">Belongs to the CdaR family.</text>
</comment>
<dbReference type="Pfam" id="PF13556">
    <property type="entry name" value="HTH_30"/>
    <property type="match status" value="1"/>
</dbReference>
<dbReference type="InterPro" id="IPR025736">
    <property type="entry name" value="PucR_C-HTH_dom"/>
</dbReference>
<dbReference type="InterPro" id="IPR042070">
    <property type="entry name" value="PucR_C-HTH_sf"/>
</dbReference>
<dbReference type="RefSeq" id="WP_150447267.1">
    <property type="nucleotide sequence ID" value="NZ_VYSA01000001.1"/>
</dbReference>
<comment type="caution">
    <text evidence="4">The sequence shown here is derived from an EMBL/GenBank/DDBJ whole genome shotgun (WGS) entry which is preliminary data.</text>
</comment>